<evidence type="ECO:0000259" key="12">
    <source>
        <dbReference type="PROSITE" id="PS51881"/>
    </source>
</evidence>
<comment type="subcellular location">
    <subcellularLocation>
        <location evidence="9">Cytoplasm</location>
    </subcellularLocation>
</comment>
<dbReference type="EMBL" id="MVHM01000005">
    <property type="protein sequence ID" value="ORA38391.1"/>
    <property type="molecule type" value="Genomic_DNA"/>
</dbReference>
<feature type="domain" description="OCT" evidence="12">
    <location>
        <begin position="358"/>
        <end position="436"/>
    </location>
</feature>
<dbReference type="SUPFAM" id="SSF102741">
    <property type="entry name" value="Obg GTP-binding protein C-terminal domain"/>
    <property type="match status" value="1"/>
</dbReference>
<dbReference type="GO" id="GO:0005737">
    <property type="term" value="C:cytoplasm"/>
    <property type="evidence" value="ECO:0007669"/>
    <property type="project" value="UniProtKB-SubCell"/>
</dbReference>
<keyword evidence="6 9" id="KW-0378">Hydrolase</keyword>
<evidence type="ECO:0000256" key="7">
    <source>
        <dbReference type="ARBA" id="ARBA00022842"/>
    </source>
</evidence>
<evidence type="ECO:0000256" key="1">
    <source>
        <dbReference type="ARBA" id="ARBA00001946"/>
    </source>
</evidence>
<reference evidence="14 15" key="1">
    <citation type="submission" date="2016-12" db="EMBL/GenBank/DDBJ databases">
        <title>The new phylogeny of genus Mycobacterium.</title>
        <authorList>
            <person name="Tortoli E."/>
            <person name="Trovato A."/>
            <person name="Cirillo D.M."/>
        </authorList>
    </citation>
    <scope>NUCLEOTIDE SEQUENCE [LARGE SCALE GENOMIC DNA]</scope>
    <source>
        <strain evidence="14 15">DSM 44624</strain>
    </source>
</reference>
<dbReference type="AlphaFoldDB" id="A0AA91RID7"/>
<evidence type="ECO:0000256" key="10">
    <source>
        <dbReference type="SAM" id="MobiDB-lite"/>
    </source>
</evidence>
<dbReference type="Gene3D" id="3.40.50.300">
    <property type="entry name" value="P-loop containing nucleotide triphosphate hydrolases"/>
    <property type="match status" value="1"/>
</dbReference>
<feature type="binding site" evidence="9">
    <location>
        <position position="173"/>
    </location>
    <ligand>
        <name>Mg(2+)</name>
        <dbReference type="ChEBI" id="CHEBI:18420"/>
    </ligand>
</feature>
<evidence type="ECO:0000256" key="6">
    <source>
        <dbReference type="ARBA" id="ARBA00022801"/>
    </source>
</evidence>
<dbReference type="NCBIfam" id="TIGR02729">
    <property type="entry name" value="Obg_CgtA"/>
    <property type="match status" value="1"/>
</dbReference>
<keyword evidence="8 9" id="KW-0342">GTP-binding</keyword>
<feature type="binding site" evidence="9">
    <location>
        <begin position="166"/>
        <end position="173"/>
    </location>
    <ligand>
        <name>GTP</name>
        <dbReference type="ChEBI" id="CHEBI:37565"/>
    </ligand>
</feature>
<evidence type="ECO:0000256" key="8">
    <source>
        <dbReference type="ARBA" id="ARBA00023134"/>
    </source>
</evidence>
<proteinExistence type="inferred from homology"/>
<dbReference type="EC" id="3.6.5.-" evidence="9"/>
<evidence type="ECO:0000313" key="14">
    <source>
        <dbReference type="EMBL" id="ORA38391.1"/>
    </source>
</evidence>
<evidence type="ECO:0000256" key="4">
    <source>
        <dbReference type="ARBA" id="ARBA00022723"/>
    </source>
</evidence>
<dbReference type="InterPro" id="IPR015349">
    <property type="entry name" value="OCT_dom"/>
</dbReference>
<dbReference type="Pfam" id="PF09269">
    <property type="entry name" value="DUF1967"/>
    <property type="match status" value="1"/>
</dbReference>
<feature type="compositionally biased region" description="Basic and acidic residues" evidence="10">
    <location>
        <begin position="451"/>
        <end position="467"/>
    </location>
</feature>
<protein>
    <recommendedName>
        <fullName evidence="9">GTPase Obg</fullName>
        <ecNumber evidence="9">3.6.5.-</ecNumber>
    </recommendedName>
    <alternativeName>
        <fullName evidence="9">GTP-binding protein Obg</fullName>
    </alternativeName>
</protein>
<gene>
    <name evidence="9" type="primary">obg</name>
    <name evidence="14" type="ORF">BST20_11370</name>
</gene>
<dbReference type="GO" id="GO:0000287">
    <property type="term" value="F:magnesium ion binding"/>
    <property type="evidence" value="ECO:0007669"/>
    <property type="project" value="InterPro"/>
</dbReference>
<feature type="domain" description="OBG-type G" evidence="11">
    <location>
        <begin position="160"/>
        <end position="340"/>
    </location>
</feature>
<keyword evidence="4 9" id="KW-0479">Metal-binding</keyword>
<feature type="binding site" evidence="9">
    <location>
        <position position="193"/>
    </location>
    <ligand>
        <name>Mg(2+)</name>
        <dbReference type="ChEBI" id="CHEBI:18420"/>
    </ligand>
</feature>
<keyword evidence="3 9" id="KW-0963">Cytoplasm</keyword>
<dbReference type="Gene3D" id="3.30.300.350">
    <property type="entry name" value="GTP-binding protein OBG, C-terminal domain"/>
    <property type="match status" value="1"/>
</dbReference>
<feature type="compositionally biased region" description="Basic and acidic residues" evidence="10">
    <location>
        <begin position="474"/>
        <end position="495"/>
    </location>
</feature>
<dbReference type="GO" id="GO:0003924">
    <property type="term" value="F:GTPase activity"/>
    <property type="evidence" value="ECO:0007669"/>
    <property type="project" value="UniProtKB-UniRule"/>
</dbReference>
<comment type="similarity">
    <text evidence="2 9">Belongs to the TRAFAC class OBG-HflX-like GTPase superfamily. OBG GTPase family.</text>
</comment>
<dbReference type="InterPro" id="IPR027417">
    <property type="entry name" value="P-loop_NTPase"/>
</dbReference>
<comment type="subunit">
    <text evidence="9">Monomer.</text>
</comment>
<dbReference type="Proteomes" id="UP000192441">
    <property type="component" value="Unassembled WGS sequence"/>
</dbReference>
<dbReference type="PROSITE" id="PS00905">
    <property type="entry name" value="GTP1_OBG"/>
    <property type="match status" value="1"/>
</dbReference>
<dbReference type="PANTHER" id="PTHR11702">
    <property type="entry name" value="DEVELOPMENTALLY REGULATED GTP-BINDING PROTEIN-RELATED"/>
    <property type="match status" value="1"/>
</dbReference>
<feature type="domain" description="Obg" evidence="13">
    <location>
        <begin position="2"/>
        <end position="159"/>
    </location>
</feature>
<dbReference type="CDD" id="cd01898">
    <property type="entry name" value="Obg"/>
    <property type="match status" value="1"/>
</dbReference>
<organism evidence="14 15">
    <name type="scientific">Mycobacterium branderi</name>
    <dbReference type="NCBI Taxonomy" id="43348"/>
    <lineage>
        <taxon>Bacteria</taxon>
        <taxon>Bacillati</taxon>
        <taxon>Actinomycetota</taxon>
        <taxon>Actinomycetes</taxon>
        <taxon>Mycobacteriales</taxon>
        <taxon>Mycobacteriaceae</taxon>
        <taxon>Mycobacterium</taxon>
    </lineage>
</organism>
<dbReference type="SUPFAM" id="SSF82051">
    <property type="entry name" value="Obg GTP-binding protein N-terminal domain"/>
    <property type="match status" value="1"/>
</dbReference>
<dbReference type="NCBIfam" id="TIGR03595">
    <property type="entry name" value="Obg_CgtA_exten"/>
    <property type="match status" value="1"/>
</dbReference>
<dbReference type="PRINTS" id="PR00326">
    <property type="entry name" value="GTP1OBG"/>
</dbReference>
<dbReference type="InterPro" id="IPR036726">
    <property type="entry name" value="GTP1_OBG_dom_sf"/>
</dbReference>
<dbReference type="PROSITE" id="PS51710">
    <property type="entry name" value="G_OBG"/>
    <property type="match status" value="1"/>
</dbReference>
<evidence type="ECO:0000256" key="5">
    <source>
        <dbReference type="ARBA" id="ARBA00022741"/>
    </source>
</evidence>
<dbReference type="Pfam" id="PF01926">
    <property type="entry name" value="MMR_HSR1"/>
    <property type="match status" value="1"/>
</dbReference>
<evidence type="ECO:0000256" key="2">
    <source>
        <dbReference type="ARBA" id="ARBA00007699"/>
    </source>
</evidence>
<dbReference type="GO" id="GO:0005525">
    <property type="term" value="F:GTP binding"/>
    <property type="evidence" value="ECO:0007669"/>
    <property type="project" value="UniProtKB-UniRule"/>
</dbReference>
<keyword evidence="7 9" id="KW-0460">Magnesium</keyword>
<evidence type="ECO:0000256" key="3">
    <source>
        <dbReference type="ARBA" id="ARBA00022490"/>
    </source>
</evidence>
<dbReference type="InterPro" id="IPR031167">
    <property type="entry name" value="G_OBG"/>
</dbReference>
<evidence type="ECO:0000256" key="9">
    <source>
        <dbReference type="HAMAP-Rule" id="MF_01454"/>
    </source>
</evidence>
<dbReference type="RefSeq" id="WP_083131540.1">
    <property type="nucleotide sequence ID" value="NZ_AP022606.1"/>
</dbReference>
<feature type="region of interest" description="Disordered" evidence="10">
    <location>
        <begin position="442"/>
        <end position="495"/>
    </location>
</feature>
<dbReference type="NCBIfam" id="NF008955">
    <property type="entry name" value="PRK12297.1"/>
    <property type="match status" value="1"/>
</dbReference>
<feature type="binding site" evidence="9">
    <location>
        <begin position="292"/>
        <end position="295"/>
    </location>
    <ligand>
        <name>GTP</name>
        <dbReference type="ChEBI" id="CHEBI:37565"/>
    </ligand>
</feature>
<evidence type="ECO:0000313" key="15">
    <source>
        <dbReference type="Proteomes" id="UP000192441"/>
    </source>
</evidence>
<dbReference type="NCBIfam" id="NF008956">
    <property type="entry name" value="PRK12299.1"/>
    <property type="match status" value="1"/>
</dbReference>
<dbReference type="Gene3D" id="2.70.210.12">
    <property type="entry name" value="GTP1/OBG domain"/>
    <property type="match status" value="1"/>
</dbReference>
<dbReference type="InterPro" id="IPR045086">
    <property type="entry name" value="OBG_GTPase"/>
</dbReference>
<dbReference type="InterPro" id="IPR006074">
    <property type="entry name" value="GTP1-OBG_CS"/>
</dbReference>
<dbReference type="Pfam" id="PF01018">
    <property type="entry name" value="GTP1_OBG"/>
    <property type="match status" value="1"/>
</dbReference>
<feature type="binding site" evidence="9">
    <location>
        <begin position="191"/>
        <end position="195"/>
    </location>
    <ligand>
        <name>GTP</name>
        <dbReference type="ChEBI" id="CHEBI:37565"/>
    </ligand>
</feature>
<dbReference type="SUPFAM" id="SSF52540">
    <property type="entry name" value="P-loop containing nucleoside triphosphate hydrolases"/>
    <property type="match status" value="1"/>
</dbReference>
<dbReference type="PANTHER" id="PTHR11702:SF31">
    <property type="entry name" value="MITOCHONDRIAL RIBOSOME-ASSOCIATED GTPASE 2"/>
    <property type="match status" value="1"/>
</dbReference>
<dbReference type="InterPro" id="IPR014100">
    <property type="entry name" value="GTP-bd_Obg/CgtA"/>
</dbReference>
<comment type="function">
    <text evidence="9">An essential GTPase which binds GTP, GDP and possibly (p)ppGpp with moderate affinity, with high nucleotide exchange rates and a fairly low GTP hydrolysis rate. Plays a role in control of the cell cycle, stress response, ribosome biogenesis and in those bacteria that undergo differentiation, in morphogenesis control.</text>
</comment>
<accession>A0AA91RID7</accession>
<dbReference type="InterPro" id="IPR006073">
    <property type="entry name" value="GTP-bd"/>
</dbReference>
<dbReference type="PROSITE" id="PS51881">
    <property type="entry name" value="OCT"/>
    <property type="match status" value="1"/>
</dbReference>
<dbReference type="InterPro" id="IPR006169">
    <property type="entry name" value="GTP1_OBG_dom"/>
</dbReference>
<evidence type="ECO:0000259" key="13">
    <source>
        <dbReference type="PROSITE" id="PS51883"/>
    </source>
</evidence>
<evidence type="ECO:0000259" key="11">
    <source>
        <dbReference type="PROSITE" id="PS51710"/>
    </source>
</evidence>
<keyword evidence="5 9" id="KW-0547">Nucleotide-binding</keyword>
<dbReference type="FunFam" id="2.70.210.12:FF:000001">
    <property type="entry name" value="GTPase Obg"/>
    <property type="match status" value="1"/>
</dbReference>
<comment type="caution">
    <text evidence="14">The sequence shown here is derived from an EMBL/GenBank/DDBJ whole genome shotgun (WGS) entry which is preliminary data.</text>
</comment>
<dbReference type="HAMAP" id="MF_01454">
    <property type="entry name" value="GTPase_Obg"/>
    <property type="match status" value="1"/>
</dbReference>
<dbReference type="NCBIfam" id="NF008954">
    <property type="entry name" value="PRK12296.1"/>
    <property type="match status" value="1"/>
</dbReference>
<feature type="binding site" evidence="9">
    <location>
        <begin position="212"/>
        <end position="215"/>
    </location>
    <ligand>
        <name>GTP</name>
        <dbReference type="ChEBI" id="CHEBI:37565"/>
    </ligand>
</feature>
<sequence length="495" mass="52297">MPRFVDRVVIHARAGSGGNGCASVHREKFKPLGGPDGGNGGRGGSVILVVDPQVHTLLDFHFHPHVVAPSGKQGMGGNRDGAAGADLEVRVPDGTVVLDENGRLLADLVGAGTRFQAAAGGRGGLGNAALASRARKAPGFALLGEKGQARDLTLELKTVADVGLIGFPSAGKSSLVSAISAAKPKIADYPFTTLVPNLGVVSAGERTYTVADVPGLIPGASAGRGLGLDFLRHIERCAVLVHVVDCATADPGRDPVSDIDALEAELAAYKPTLQGDSTLGDLAERPRAVVLNKIDVPEARELAEFVRDDIAARGWPVFNVSTVAREGLQPLIFALADMVDEYHAAQPVLVPRRPVIRPIPVDETGFTVEPDGHGGFVVRGERPERWIAQTNFDNDEAVGYLGDRLARLGVEDELLRLGAQPGCAVTIGDMTFDWEPQTAAGVDVPLSSRGTDARLERSERVGAAERKAARRQRRAGDDAERSDEEERRNSRGHET</sequence>
<comment type="cofactor">
    <cofactor evidence="1 9">
        <name>Mg(2+)</name>
        <dbReference type="ChEBI" id="CHEBI:18420"/>
    </cofactor>
</comment>
<dbReference type="InterPro" id="IPR036346">
    <property type="entry name" value="GTP-bd_prot_GTP1/OBG_C_sf"/>
</dbReference>
<dbReference type="GO" id="GO:0042254">
    <property type="term" value="P:ribosome biogenesis"/>
    <property type="evidence" value="ECO:0007669"/>
    <property type="project" value="UniProtKB-UniRule"/>
</dbReference>
<name>A0AA91RID7_9MYCO</name>
<dbReference type="PROSITE" id="PS51883">
    <property type="entry name" value="OBG"/>
    <property type="match status" value="1"/>
</dbReference>
<feature type="binding site" evidence="9">
    <location>
        <begin position="321"/>
        <end position="323"/>
    </location>
    <ligand>
        <name>GTP</name>
        <dbReference type="ChEBI" id="CHEBI:37565"/>
    </ligand>
</feature>